<dbReference type="PROSITE" id="PS00455">
    <property type="entry name" value="AMP_BINDING"/>
    <property type="match status" value="1"/>
</dbReference>
<sequence length="281" mass="30686">MADKWRLIFNPEGDVADLFAYPSSLVEGRVAGKYLLGSGTLPDTIVVQGIKKKGILVGADVRVDREVARKNDIDVAAYPRSGRGGAKMADTISLKELLLKSSKKFTAEAADPDEPAVLLYTSGTTGKPKGVKLSFNNFMAESRVVEHVLSVNQEDRIIAVLPMFHVYAMADALLLFLYFGCSLIMIPQYSPAELLRNISELNATLLIAIPSMYIHLLQIAKSRNVKIPKSLRYSFSGGAPLPLSIIKEFVEVFQTTISEGYGLTETTSGVSFNTSGERYKA</sequence>
<keyword evidence="3" id="KW-0812">Transmembrane</keyword>
<evidence type="ECO:0000259" key="4">
    <source>
        <dbReference type="Pfam" id="PF00501"/>
    </source>
</evidence>
<name>A0A0F9EHD5_9ZZZZ</name>
<dbReference type="GO" id="GO:0006631">
    <property type="term" value="P:fatty acid metabolic process"/>
    <property type="evidence" value="ECO:0007669"/>
    <property type="project" value="TreeGrafter"/>
</dbReference>
<proteinExistence type="inferred from homology"/>
<dbReference type="AlphaFoldDB" id="A0A0F9EHD5"/>
<comment type="caution">
    <text evidence="5">The sequence shown here is derived from an EMBL/GenBank/DDBJ whole genome shotgun (WGS) entry which is preliminary data.</text>
</comment>
<dbReference type="Pfam" id="PF00501">
    <property type="entry name" value="AMP-binding"/>
    <property type="match status" value="1"/>
</dbReference>
<gene>
    <name evidence="5" type="ORF">LCGC14_2426240</name>
</gene>
<dbReference type="Gene3D" id="3.40.50.12780">
    <property type="entry name" value="N-terminal domain of ligase-like"/>
    <property type="match status" value="1"/>
</dbReference>
<evidence type="ECO:0000256" key="3">
    <source>
        <dbReference type="SAM" id="Phobius"/>
    </source>
</evidence>
<dbReference type="InterPro" id="IPR042099">
    <property type="entry name" value="ANL_N_sf"/>
</dbReference>
<dbReference type="PANTHER" id="PTHR43201">
    <property type="entry name" value="ACYL-COA SYNTHETASE"/>
    <property type="match status" value="1"/>
</dbReference>
<evidence type="ECO:0000256" key="2">
    <source>
        <dbReference type="ARBA" id="ARBA00022598"/>
    </source>
</evidence>
<dbReference type="EMBL" id="LAZR01037005">
    <property type="protein sequence ID" value="KKL23353.1"/>
    <property type="molecule type" value="Genomic_DNA"/>
</dbReference>
<comment type="similarity">
    <text evidence="1">Belongs to the ATP-dependent AMP-binding enzyme family.</text>
</comment>
<feature type="domain" description="AMP-dependent synthetase/ligase" evidence="4">
    <location>
        <begin position="95"/>
        <end position="272"/>
    </location>
</feature>
<feature type="transmembrane region" description="Helical" evidence="3">
    <location>
        <begin position="201"/>
        <end position="220"/>
    </location>
</feature>
<feature type="non-terminal residue" evidence="5">
    <location>
        <position position="281"/>
    </location>
</feature>
<dbReference type="InterPro" id="IPR000873">
    <property type="entry name" value="AMP-dep_synth/lig_dom"/>
</dbReference>
<accession>A0A0F9EHD5</accession>
<keyword evidence="3" id="KW-0472">Membrane</keyword>
<evidence type="ECO:0000256" key="1">
    <source>
        <dbReference type="ARBA" id="ARBA00006432"/>
    </source>
</evidence>
<organism evidence="5">
    <name type="scientific">marine sediment metagenome</name>
    <dbReference type="NCBI Taxonomy" id="412755"/>
    <lineage>
        <taxon>unclassified sequences</taxon>
        <taxon>metagenomes</taxon>
        <taxon>ecological metagenomes</taxon>
    </lineage>
</organism>
<evidence type="ECO:0000313" key="5">
    <source>
        <dbReference type="EMBL" id="KKL23353.1"/>
    </source>
</evidence>
<keyword evidence="3" id="KW-1133">Transmembrane helix</keyword>
<protein>
    <recommendedName>
        <fullName evidence="4">AMP-dependent synthetase/ligase domain-containing protein</fullName>
    </recommendedName>
</protein>
<feature type="transmembrane region" description="Helical" evidence="3">
    <location>
        <begin position="166"/>
        <end position="189"/>
    </location>
</feature>
<keyword evidence="2" id="KW-0436">Ligase</keyword>
<dbReference type="SUPFAM" id="SSF56801">
    <property type="entry name" value="Acetyl-CoA synthetase-like"/>
    <property type="match status" value="1"/>
</dbReference>
<dbReference type="InterPro" id="IPR020845">
    <property type="entry name" value="AMP-binding_CS"/>
</dbReference>
<reference evidence="5" key="1">
    <citation type="journal article" date="2015" name="Nature">
        <title>Complex archaea that bridge the gap between prokaryotes and eukaryotes.</title>
        <authorList>
            <person name="Spang A."/>
            <person name="Saw J.H."/>
            <person name="Jorgensen S.L."/>
            <person name="Zaremba-Niedzwiedzka K."/>
            <person name="Martijn J."/>
            <person name="Lind A.E."/>
            <person name="van Eijk R."/>
            <person name="Schleper C."/>
            <person name="Guy L."/>
            <person name="Ettema T.J."/>
        </authorList>
    </citation>
    <scope>NUCLEOTIDE SEQUENCE</scope>
</reference>
<dbReference type="PANTHER" id="PTHR43201:SF5">
    <property type="entry name" value="MEDIUM-CHAIN ACYL-COA LIGASE ACSF2, MITOCHONDRIAL"/>
    <property type="match status" value="1"/>
</dbReference>
<dbReference type="GO" id="GO:0031956">
    <property type="term" value="F:medium-chain fatty acid-CoA ligase activity"/>
    <property type="evidence" value="ECO:0007669"/>
    <property type="project" value="TreeGrafter"/>
</dbReference>